<evidence type="ECO:0000313" key="5">
    <source>
        <dbReference type="Proteomes" id="UP000224607"/>
    </source>
</evidence>
<dbReference type="AlphaFoldDB" id="A0A1I3S9Z9"/>
<gene>
    <name evidence="3" type="ORF">SAMN05421680_11111</name>
    <name evidence="2" type="ORF">Xmau_02990</name>
</gene>
<keyword evidence="5" id="KW-1185">Reference proteome</keyword>
<sequence length="82" mass="9037">MCGQGHELLAYCLHTHGQYAQDVWLKGAICASYETRYPTMMLQMIEQALGQAGMCASAAIIFCLITFFPGKLLRCRCCAAVI</sequence>
<reference evidence="4" key="1">
    <citation type="submission" date="2016-10" db="EMBL/GenBank/DDBJ databases">
        <authorList>
            <person name="Varghese N."/>
            <person name="Submissions S."/>
        </authorList>
    </citation>
    <scope>NUCLEOTIDE SEQUENCE [LARGE SCALE GENOMIC DNA]</scope>
    <source>
        <strain evidence="4">DSM 17908</strain>
    </source>
</reference>
<evidence type="ECO:0000313" key="4">
    <source>
        <dbReference type="Proteomes" id="UP000198919"/>
    </source>
</evidence>
<reference evidence="2 5" key="3">
    <citation type="journal article" date="2017" name="Nat. Microbiol.">
        <title>Natural product diversity associated with the nematode symbionts Photorhabdus and Xenorhabdus.</title>
        <authorList>
            <person name="Tobias N.J."/>
            <person name="Wolff H."/>
            <person name="Djahanschiri B."/>
            <person name="Grundmann F."/>
            <person name="Kronenwerth M."/>
            <person name="Shi Y.M."/>
            <person name="Simonyi S."/>
            <person name="Grun P."/>
            <person name="Shapiro-Ilan D."/>
            <person name="Pidot S.J."/>
            <person name="Stinear T.P."/>
            <person name="Ebersberger I."/>
            <person name="Bode H.B."/>
        </authorList>
    </citation>
    <scope>NUCLEOTIDE SEQUENCE [LARGE SCALE GENOMIC DNA]</scope>
    <source>
        <strain evidence="2 5">DSM 17908</strain>
    </source>
</reference>
<dbReference type="EMBL" id="NITY01000012">
    <property type="protein sequence ID" value="PHM39086.1"/>
    <property type="molecule type" value="Genomic_DNA"/>
</dbReference>
<evidence type="ECO:0000313" key="2">
    <source>
        <dbReference type="EMBL" id="PHM39086.1"/>
    </source>
</evidence>
<organism evidence="3 4">
    <name type="scientific">Xenorhabdus mauleonii</name>
    <dbReference type="NCBI Taxonomy" id="351675"/>
    <lineage>
        <taxon>Bacteria</taxon>
        <taxon>Pseudomonadati</taxon>
        <taxon>Pseudomonadota</taxon>
        <taxon>Gammaproteobacteria</taxon>
        <taxon>Enterobacterales</taxon>
        <taxon>Morganellaceae</taxon>
        <taxon>Xenorhabdus</taxon>
    </lineage>
</organism>
<name>A0A1I3S9Z9_9GAMM</name>
<dbReference type="Proteomes" id="UP000224607">
    <property type="component" value="Unassembled WGS sequence"/>
</dbReference>
<evidence type="ECO:0000256" key="1">
    <source>
        <dbReference type="SAM" id="Phobius"/>
    </source>
</evidence>
<protein>
    <submittedName>
        <fullName evidence="3">Uncharacterized protein</fullName>
    </submittedName>
</protein>
<keyword evidence="1" id="KW-0812">Transmembrane</keyword>
<evidence type="ECO:0000313" key="3">
    <source>
        <dbReference type="EMBL" id="SFJ54822.1"/>
    </source>
</evidence>
<dbReference type="Proteomes" id="UP000198919">
    <property type="component" value="Unassembled WGS sequence"/>
</dbReference>
<dbReference type="EMBL" id="FORG01000011">
    <property type="protein sequence ID" value="SFJ54822.1"/>
    <property type="molecule type" value="Genomic_DNA"/>
</dbReference>
<reference evidence="3" key="2">
    <citation type="submission" date="2016-10" db="EMBL/GenBank/DDBJ databases">
        <authorList>
            <person name="de Groot N.N."/>
        </authorList>
    </citation>
    <scope>NUCLEOTIDE SEQUENCE [LARGE SCALE GENOMIC DNA]</scope>
    <source>
        <strain evidence="3">DSM 17908</strain>
    </source>
</reference>
<proteinExistence type="predicted"/>
<keyword evidence="1" id="KW-1133">Transmembrane helix</keyword>
<accession>A0A1I3S9Z9</accession>
<keyword evidence="1" id="KW-0472">Membrane</keyword>
<feature type="transmembrane region" description="Helical" evidence="1">
    <location>
        <begin position="48"/>
        <end position="68"/>
    </location>
</feature>
<dbReference type="STRING" id="351675.SAMN05421680_11111"/>